<dbReference type="VEuPathDB" id="AmoebaDB:EIN_041960"/>
<dbReference type="Proteomes" id="UP000014680">
    <property type="component" value="Unassembled WGS sequence"/>
</dbReference>
<sequence>MDTNCNTDATEKIDDATPEEQMHSSEDTEGDDEAAQLFLTMFTHSSEGNQANNANDGVDLTSTFVAPEAKTIKESEFKYHTFDSFTIPSHIQSIEKYAFNFCTNLKSIVIPDSVTSIGEYAFNQCPLTSIVISKNMTSLSDGVFCGNKLV</sequence>
<dbReference type="EMBL" id="KB206189">
    <property type="protein sequence ID" value="ELP94567.1"/>
    <property type="molecule type" value="Genomic_DNA"/>
</dbReference>
<dbReference type="PANTHER" id="PTHR45661">
    <property type="entry name" value="SURFACE ANTIGEN"/>
    <property type="match status" value="1"/>
</dbReference>
<dbReference type="KEGG" id="eiv:EIN_041960"/>
<accession>L7FNK3</accession>
<protein>
    <recommendedName>
        <fullName evidence="4">Leucine rich repeat containing protein BspA family protein</fullName>
    </recommendedName>
</protein>
<proteinExistence type="predicted"/>
<dbReference type="InterPro" id="IPR053139">
    <property type="entry name" value="Surface_bspA-like"/>
</dbReference>
<organism evidence="2 3">
    <name type="scientific">Entamoeba invadens IP1</name>
    <dbReference type="NCBI Taxonomy" id="370355"/>
    <lineage>
        <taxon>Eukaryota</taxon>
        <taxon>Amoebozoa</taxon>
        <taxon>Evosea</taxon>
        <taxon>Archamoebae</taxon>
        <taxon>Mastigamoebida</taxon>
        <taxon>Entamoebidae</taxon>
        <taxon>Entamoeba</taxon>
    </lineage>
</organism>
<dbReference type="InterPro" id="IPR026906">
    <property type="entry name" value="LRR_5"/>
</dbReference>
<evidence type="ECO:0000313" key="3">
    <source>
        <dbReference type="Proteomes" id="UP000014680"/>
    </source>
</evidence>
<dbReference type="PANTHER" id="PTHR45661:SF3">
    <property type="entry name" value="IG-LIKE DOMAIN-CONTAINING PROTEIN"/>
    <property type="match status" value="1"/>
</dbReference>
<evidence type="ECO:0008006" key="4">
    <source>
        <dbReference type="Google" id="ProtNLM"/>
    </source>
</evidence>
<dbReference type="Gene3D" id="3.80.10.10">
    <property type="entry name" value="Ribonuclease Inhibitor"/>
    <property type="match status" value="1"/>
</dbReference>
<dbReference type="GeneID" id="14893563"/>
<dbReference type="SUPFAM" id="SSF52058">
    <property type="entry name" value="L domain-like"/>
    <property type="match status" value="1"/>
</dbReference>
<evidence type="ECO:0000313" key="2">
    <source>
        <dbReference type="EMBL" id="ELP94567.1"/>
    </source>
</evidence>
<dbReference type="AlphaFoldDB" id="L7FNK3"/>
<feature type="region of interest" description="Disordered" evidence="1">
    <location>
        <begin position="1"/>
        <end position="30"/>
    </location>
</feature>
<name>L7FNK3_ENTIV</name>
<keyword evidence="3" id="KW-1185">Reference proteome</keyword>
<feature type="compositionally biased region" description="Basic and acidic residues" evidence="1">
    <location>
        <begin position="9"/>
        <end position="26"/>
    </location>
</feature>
<evidence type="ECO:0000256" key="1">
    <source>
        <dbReference type="SAM" id="MobiDB-lite"/>
    </source>
</evidence>
<reference evidence="2 3" key="1">
    <citation type="submission" date="2012-10" db="EMBL/GenBank/DDBJ databases">
        <authorList>
            <person name="Zafar N."/>
            <person name="Inman J."/>
            <person name="Hall N."/>
            <person name="Lorenzi H."/>
            <person name="Caler E."/>
        </authorList>
    </citation>
    <scope>NUCLEOTIDE SEQUENCE [LARGE SCALE GENOMIC DNA]</scope>
    <source>
        <strain evidence="2 3">IP1</strain>
    </source>
</reference>
<dbReference type="Pfam" id="PF13306">
    <property type="entry name" value="LRR_5"/>
    <property type="match status" value="1"/>
</dbReference>
<dbReference type="RefSeq" id="XP_004261338.1">
    <property type="nucleotide sequence ID" value="XM_004261290.1"/>
</dbReference>
<gene>
    <name evidence="2" type="ORF">EIN_041960</name>
</gene>
<dbReference type="InterPro" id="IPR032675">
    <property type="entry name" value="LRR_dom_sf"/>
</dbReference>
<dbReference type="OrthoDB" id="4691307at2759"/>